<name>V4R206_9CAUL</name>
<reference evidence="1 2" key="1">
    <citation type="journal article" date="2014" name="Nature">
        <title>Sequential evolution of bacterial morphology by co-option of a developmental regulator.</title>
        <authorList>
            <person name="Jiang C."/>
            <person name="Brown P.J."/>
            <person name="Ducret A."/>
            <person name="Brun Y.V."/>
        </authorList>
    </citation>
    <scope>NUCLEOTIDE SEQUENCE [LARGE SCALE GENOMIC DNA]</scope>
    <source>
        <strain evidence="1 2">DSM 16100</strain>
    </source>
</reference>
<keyword evidence="2" id="KW-1185">Reference proteome</keyword>
<organism evidence="1 2">
    <name type="scientific">Asticcacaulis benevestitus DSM 16100 = ATCC BAA-896</name>
    <dbReference type="NCBI Taxonomy" id="1121022"/>
    <lineage>
        <taxon>Bacteria</taxon>
        <taxon>Pseudomonadati</taxon>
        <taxon>Pseudomonadota</taxon>
        <taxon>Alphaproteobacteria</taxon>
        <taxon>Caulobacterales</taxon>
        <taxon>Caulobacteraceae</taxon>
        <taxon>Asticcacaulis</taxon>
    </lineage>
</organism>
<evidence type="ECO:0000313" key="2">
    <source>
        <dbReference type="Proteomes" id="UP000017837"/>
    </source>
</evidence>
<dbReference type="PATRIC" id="fig|1121022.4.peg.3871"/>
<dbReference type="Proteomes" id="UP000017837">
    <property type="component" value="Unassembled WGS sequence"/>
</dbReference>
<protein>
    <submittedName>
        <fullName evidence="1">Uncharacterized protein</fullName>
    </submittedName>
</protein>
<accession>V4R206</accession>
<evidence type="ECO:0000313" key="1">
    <source>
        <dbReference type="EMBL" id="ESQ85468.1"/>
    </source>
</evidence>
<comment type="caution">
    <text evidence="1">The sequence shown here is derived from an EMBL/GenBank/DDBJ whole genome shotgun (WGS) entry which is preliminary data.</text>
</comment>
<proteinExistence type="predicted"/>
<dbReference type="EMBL" id="AWGB01000059">
    <property type="protein sequence ID" value="ESQ85468.1"/>
    <property type="molecule type" value="Genomic_DNA"/>
</dbReference>
<dbReference type="InterPro" id="IPR032075">
    <property type="entry name" value="PI-PLC-C1"/>
</dbReference>
<dbReference type="Pfam" id="PF16670">
    <property type="entry name" value="PI-PLC-C1"/>
    <property type="match status" value="1"/>
</dbReference>
<dbReference type="AlphaFoldDB" id="V4R206"/>
<sequence length="123" mass="12775">MSAIGVALTSWVAGSVTNRACKTTASSSIAPLSSGRADTRAIVHHSPCPGSGHITQLIKQGFFFGSRAGAKTMEPPIHDLKRFDEAVDAGAQAIGTDYDEGAPDPYGSIRLMLLLKASLSCDA</sequence>
<gene>
    <name evidence="1" type="ORF">ABENE_18920</name>
</gene>